<comment type="caution">
    <text evidence="1">The sequence shown here is derived from an EMBL/GenBank/DDBJ whole genome shotgun (WGS) entry which is preliminary data.</text>
</comment>
<protein>
    <recommendedName>
        <fullName evidence="3">N-acetyltransferase domain-containing protein</fullName>
    </recommendedName>
</protein>
<organism evidence="1 2">
    <name type="scientific">Candidatus Woesebacteria bacterium GW2011_GWB1_39_10</name>
    <dbReference type="NCBI Taxonomy" id="1618572"/>
    <lineage>
        <taxon>Bacteria</taxon>
        <taxon>Candidatus Woeseibacteriota</taxon>
    </lineage>
</organism>
<proteinExistence type="predicted"/>
<gene>
    <name evidence="1" type="ORF">UT17_C0003G0002</name>
</gene>
<evidence type="ECO:0000313" key="1">
    <source>
        <dbReference type="EMBL" id="KKQ91979.1"/>
    </source>
</evidence>
<evidence type="ECO:0000313" key="2">
    <source>
        <dbReference type="Proteomes" id="UP000034774"/>
    </source>
</evidence>
<dbReference type="AlphaFoldDB" id="A0A0G0P1H8"/>
<evidence type="ECO:0008006" key="3">
    <source>
        <dbReference type="Google" id="ProtNLM"/>
    </source>
</evidence>
<name>A0A0G0P1H8_9BACT</name>
<sequence>MSEPVDATKNEPLVYSQDKGPVRLSLSEQQKGEIQAITESIVEVDENIRRMAVPDVIHTLENGNPLNRILTDPNGKVTGYIACEDWFPHEGYLKYLGTTRATGRSLFAEIPAFLKFAKTEGYTKLSFHGWNDRLNSILERYDFKHIRDDEMADFKVGFFEKTL</sequence>
<dbReference type="Proteomes" id="UP000034774">
    <property type="component" value="Unassembled WGS sequence"/>
</dbReference>
<dbReference type="STRING" id="1618572.UT17_C0003G0002"/>
<reference evidence="1 2" key="1">
    <citation type="journal article" date="2015" name="Nature">
        <title>rRNA introns, odd ribosomes, and small enigmatic genomes across a large radiation of phyla.</title>
        <authorList>
            <person name="Brown C.T."/>
            <person name="Hug L.A."/>
            <person name="Thomas B.C."/>
            <person name="Sharon I."/>
            <person name="Castelle C.J."/>
            <person name="Singh A."/>
            <person name="Wilkins M.J."/>
            <person name="Williams K.H."/>
            <person name="Banfield J.F."/>
        </authorList>
    </citation>
    <scope>NUCLEOTIDE SEQUENCE [LARGE SCALE GENOMIC DNA]</scope>
</reference>
<accession>A0A0G0P1H8</accession>
<dbReference type="EMBL" id="LBVU01000003">
    <property type="protein sequence ID" value="KKQ91979.1"/>
    <property type="molecule type" value="Genomic_DNA"/>
</dbReference>